<comment type="subcellular location">
    <subcellularLocation>
        <location evidence="2">Nucleus</location>
        <location evidence="2">Nucleolus</location>
    </subcellularLocation>
</comment>
<comment type="similarity">
    <text evidence="3">Belongs to the UTP11 family.</text>
</comment>
<organism evidence="8 9">
    <name type="scientific">Antrodiella citrinella</name>
    <dbReference type="NCBI Taxonomy" id="2447956"/>
    <lineage>
        <taxon>Eukaryota</taxon>
        <taxon>Fungi</taxon>
        <taxon>Dikarya</taxon>
        <taxon>Basidiomycota</taxon>
        <taxon>Agaricomycotina</taxon>
        <taxon>Agaricomycetes</taxon>
        <taxon>Polyporales</taxon>
        <taxon>Steccherinaceae</taxon>
        <taxon>Antrodiella</taxon>
    </lineage>
</organism>
<evidence type="ECO:0000256" key="3">
    <source>
        <dbReference type="ARBA" id="ARBA00008105"/>
    </source>
</evidence>
<reference evidence="8 9" key="1">
    <citation type="submission" date="2019-02" db="EMBL/GenBank/DDBJ databases">
        <title>Genome sequencing of the rare red list fungi Antrodiella citrinella (Flaviporus citrinellus).</title>
        <authorList>
            <person name="Buettner E."/>
            <person name="Kellner H."/>
        </authorList>
    </citation>
    <scope>NUCLEOTIDE SEQUENCE [LARGE SCALE GENOMIC DNA]</scope>
    <source>
        <strain evidence="8 9">DSM 108506</strain>
    </source>
</reference>
<evidence type="ECO:0000256" key="4">
    <source>
        <dbReference type="ARBA" id="ARBA00022552"/>
    </source>
</evidence>
<keyword evidence="5" id="KW-0539">Nucleus</keyword>
<feature type="region of interest" description="Disordered" evidence="6">
    <location>
        <begin position="837"/>
        <end position="896"/>
    </location>
</feature>
<feature type="region of interest" description="Disordered" evidence="6">
    <location>
        <begin position="320"/>
        <end position="340"/>
    </location>
</feature>
<gene>
    <name evidence="8" type="ORF">EUX98_g8089</name>
</gene>
<dbReference type="Pfam" id="PF03998">
    <property type="entry name" value="Utp11"/>
    <property type="match status" value="1"/>
</dbReference>
<evidence type="ECO:0000256" key="7">
    <source>
        <dbReference type="SAM" id="SignalP"/>
    </source>
</evidence>
<dbReference type="Gene3D" id="3.20.20.190">
    <property type="entry name" value="Phosphatidylinositol (PI) phosphodiesterase"/>
    <property type="match status" value="1"/>
</dbReference>
<dbReference type="InterPro" id="IPR007144">
    <property type="entry name" value="SSU_processome_Utp11"/>
</dbReference>
<protein>
    <recommendedName>
        <fullName evidence="10">Phosphatidylinositol-specific phospholipase C X domain-containing protein</fullName>
    </recommendedName>
</protein>
<feature type="signal peptide" evidence="7">
    <location>
        <begin position="1"/>
        <end position="26"/>
    </location>
</feature>
<dbReference type="PANTHER" id="PTHR12838:SF0">
    <property type="entry name" value="U3 SMALL NUCLEOLAR RNA-ASSOCIATED PROTEIN 11-RELATED"/>
    <property type="match status" value="1"/>
</dbReference>
<dbReference type="Pfam" id="PF26146">
    <property type="entry name" value="PI-PLC_X"/>
    <property type="match status" value="1"/>
</dbReference>
<dbReference type="EMBL" id="SGPM01000396">
    <property type="protein sequence ID" value="THH23090.1"/>
    <property type="molecule type" value="Genomic_DNA"/>
</dbReference>
<evidence type="ECO:0008006" key="10">
    <source>
        <dbReference type="Google" id="ProtNLM"/>
    </source>
</evidence>
<evidence type="ECO:0000256" key="5">
    <source>
        <dbReference type="ARBA" id="ARBA00023242"/>
    </source>
</evidence>
<sequence length="978" mass="106774">MNISRLLTQAVLSLAFFTSTSLLAHAAHVQRRATVCNGHAELCDRGYGNVTFVGAHNSYAVGTNNLFTNQDYDVTQQLTDGIRMLQMQAHNSSGDIHLCHTACSLQDGGLLSDYLGKVSTWMGANPNEVVTLLIVNSDNLPATQFDAAFKSAGLDTMSFAPASAALPQSGWPTLGSLIDSGKPLVSFLTTTADFNSVPYLIDEFTNIWETAFDVTDTTFDCNVNRSNGNPDTQMFLINHFLDSPVAGIAALPAPDKSAANVTNAVSGVGSLGQQVDTCIDAHGRDPNFMLVDFYEFGGGSVFSVAATANGVTYAPTTPIATPIPDGGSSSNSSSGQSSSGLRIATGTSFTVVTAMLLGHNQPVGPTPTIVQGFQLESISNGVKKGPYGSGDIDDGYTLVFETMDAFQEWRRAEEEEKTVEFVKGDTHGSKAVPPRFKDHTKLVCARHSRSGRKKYVKKYPERVRKVPSRKIEGLGCPASISYKTYFDSDEVRACYVSEHSHEIGMANLPFTKKGRKAQAEQARARGLPSIAASEDTDQSVTPPAMAAHMNAVAGPSNIVPRMTASPVAHTPMQMPTPTRPSTTQLQHPQFQHAVSMAAPIPPPQPTHVDMSQERWDRMSVLFQNIRAHARGFEYPGGSVAALESVLIRLYLESPVVGVDGSTHGGSGLNMGGILEKHKDYVLRAQDYHSKRDRLTRLKQKAAERNKDEFYFSMHKQRTEKGVHVQDRGNESLPIDFVKILKSQDENYIRTTRLAGLKKIDRIKGNLSTIADLLGSASLDGDEDGQENGLEESEVEILRSAGIIAEPTSTQGRSKSVRRKTKHILFAESDEQVQQLATTSRTSISDVPVKSSAPEPGPFDLGWKVVDSDKKGKRKSATSEAGVDSSGKVQQQQAEAREHRSQLLKELSARLNRDQQLRYAERELEMQKLLMGKGGSRKLAGVEKVEDEDEGDEGRSLRKKVDEKTWKPRVYKWRLERKR</sequence>
<comment type="function">
    <text evidence="1">Involved in nucleolar processing of pre-18S ribosomal RNA.</text>
</comment>
<comment type="caution">
    <text evidence="8">The sequence shown here is derived from an EMBL/GenBank/DDBJ whole genome shotgun (WGS) entry which is preliminary data.</text>
</comment>
<dbReference type="PANTHER" id="PTHR12838">
    <property type="entry name" value="U3 SMALL NUCLEOLAR RNA-ASSOCIATED PROTEIN 11"/>
    <property type="match status" value="1"/>
</dbReference>
<accession>A0A4S4MIU2</accession>
<dbReference type="GO" id="GO:0006364">
    <property type="term" value="P:rRNA processing"/>
    <property type="evidence" value="ECO:0007669"/>
    <property type="project" value="UniProtKB-KW"/>
</dbReference>
<keyword evidence="9" id="KW-1185">Reference proteome</keyword>
<name>A0A4S4MIU2_9APHY</name>
<dbReference type="Proteomes" id="UP000308730">
    <property type="component" value="Unassembled WGS sequence"/>
</dbReference>
<keyword evidence="7" id="KW-0732">Signal</keyword>
<keyword evidence="4" id="KW-0698">rRNA processing</keyword>
<proteinExistence type="inferred from homology"/>
<evidence type="ECO:0000256" key="1">
    <source>
        <dbReference type="ARBA" id="ARBA00004099"/>
    </source>
</evidence>
<dbReference type="GO" id="GO:0008081">
    <property type="term" value="F:phosphoric diester hydrolase activity"/>
    <property type="evidence" value="ECO:0007669"/>
    <property type="project" value="InterPro"/>
</dbReference>
<evidence type="ECO:0000313" key="9">
    <source>
        <dbReference type="Proteomes" id="UP000308730"/>
    </source>
</evidence>
<dbReference type="OrthoDB" id="7984201at2759"/>
<evidence type="ECO:0000256" key="2">
    <source>
        <dbReference type="ARBA" id="ARBA00004604"/>
    </source>
</evidence>
<dbReference type="CDD" id="cd08588">
    <property type="entry name" value="PI-PLCc_At5g67130_like"/>
    <property type="match status" value="1"/>
</dbReference>
<dbReference type="InterPro" id="IPR017946">
    <property type="entry name" value="PLC-like_Pdiesterase_TIM-brl"/>
</dbReference>
<dbReference type="AlphaFoldDB" id="A0A4S4MIU2"/>
<evidence type="ECO:0000256" key="6">
    <source>
        <dbReference type="SAM" id="MobiDB-lite"/>
    </source>
</evidence>
<dbReference type="GO" id="GO:0006629">
    <property type="term" value="P:lipid metabolic process"/>
    <property type="evidence" value="ECO:0007669"/>
    <property type="project" value="InterPro"/>
</dbReference>
<dbReference type="SUPFAM" id="SSF51695">
    <property type="entry name" value="PLC-like phosphodiesterases"/>
    <property type="match status" value="1"/>
</dbReference>
<dbReference type="GO" id="GO:0032040">
    <property type="term" value="C:small-subunit processome"/>
    <property type="evidence" value="ECO:0007669"/>
    <property type="project" value="InterPro"/>
</dbReference>
<evidence type="ECO:0000313" key="8">
    <source>
        <dbReference type="EMBL" id="THH23090.1"/>
    </source>
</evidence>
<feature type="chain" id="PRO_5021034591" description="Phosphatidylinositol-specific phospholipase C X domain-containing protein" evidence="7">
    <location>
        <begin position="27"/>
        <end position="978"/>
    </location>
</feature>
<feature type="region of interest" description="Disordered" evidence="6">
    <location>
        <begin position="932"/>
        <end position="960"/>
    </location>
</feature>